<dbReference type="InterPro" id="IPR011642">
    <property type="entry name" value="Gate_dom"/>
</dbReference>
<reference evidence="3" key="1">
    <citation type="submission" date="2023-09" db="EMBL/GenBank/DDBJ databases">
        <title>Genomes of two closely related lineages of the louse Polyplax serrata with different host specificities.</title>
        <authorList>
            <person name="Martinu J."/>
            <person name="Tarabai H."/>
            <person name="Stefka J."/>
            <person name="Hypsa V."/>
        </authorList>
    </citation>
    <scope>NUCLEOTIDE SEQUENCE [LARGE SCALE GENOMIC DNA]</scope>
    <source>
        <strain evidence="3">HR10_N</strain>
    </source>
</reference>
<gene>
    <name evidence="3" type="ORF">RQL38_02035</name>
</gene>
<keyword evidence="1" id="KW-1133">Transmembrane helix</keyword>
<evidence type="ECO:0000256" key="1">
    <source>
        <dbReference type="SAM" id="Phobius"/>
    </source>
</evidence>
<dbReference type="RefSeq" id="WP_338521401.1">
    <property type="nucleotide sequence ID" value="NZ_CP135136.1"/>
</dbReference>
<keyword evidence="4" id="KW-1185">Reference proteome</keyword>
<protein>
    <submittedName>
        <fullName evidence="3">Nucleoside recognition protein</fullName>
    </submittedName>
</protein>
<name>A0ABZ2GWY7_9GAMM</name>
<evidence type="ECO:0000259" key="2">
    <source>
        <dbReference type="Pfam" id="PF07670"/>
    </source>
</evidence>
<feature type="transmembrane region" description="Helical" evidence="1">
    <location>
        <begin position="166"/>
        <end position="187"/>
    </location>
</feature>
<keyword evidence="1" id="KW-0812">Transmembrane</keyword>
<dbReference type="Pfam" id="PF07670">
    <property type="entry name" value="Gate"/>
    <property type="match status" value="1"/>
</dbReference>
<evidence type="ECO:0000313" key="3">
    <source>
        <dbReference type="EMBL" id="WWR11923.1"/>
    </source>
</evidence>
<dbReference type="Proteomes" id="UP001360424">
    <property type="component" value="Chromosome"/>
</dbReference>
<feature type="transmembrane region" description="Helical" evidence="1">
    <location>
        <begin position="135"/>
        <end position="154"/>
    </location>
</feature>
<dbReference type="EMBL" id="CP135136">
    <property type="protein sequence ID" value="WWR11923.1"/>
    <property type="molecule type" value="Genomic_DNA"/>
</dbReference>
<feature type="transmembrane region" description="Helical" evidence="1">
    <location>
        <begin position="36"/>
        <end position="58"/>
    </location>
</feature>
<sequence>MINLIWLGMIILSFISAIIQNRIDQLMISIIKSAKFGFQIAINLSGIMALWLGVMKVILDSGLINYLSRILKPIMYVLFPDIPIFHPAIKAMSLNIIANILGLSNAATPFGLQAMKELHKLNNYVDYATNSMCTFVAINISSIQVIPITTLALLSMNGNLHPGKIVYAILLATSVSTIVAIFFTKIFEKYYTYQVDK</sequence>
<evidence type="ECO:0000313" key="4">
    <source>
        <dbReference type="Proteomes" id="UP001360424"/>
    </source>
</evidence>
<accession>A0ABZ2GWY7</accession>
<feature type="domain" description="Nucleoside transporter/FeoB GTPase Gate" evidence="2">
    <location>
        <begin position="42"/>
        <end position="148"/>
    </location>
</feature>
<proteinExistence type="predicted"/>
<feature type="transmembrane region" description="Helical" evidence="1">
    <location>
        <begin position="6"/>
        <end position="24"/>
    </location>
</feature>
<organism evidence="3 4">
    <name type="scientific">Candidatus Legionella polyplacis</name>
    <dbReference type="NCBI Taxonomy" id="2005262"/>
    <lineage>
        <taxon>Bacteria</taxon>
        <taxon>Pseudomonadati</taxon>
        <taxon>Pseudomonadota</taxon>
        <taxon>Gammaproteobacteria</taxon>
        <taxon>Legionellales</taxon>
        <taxon>Legionellaceae</taxon>
        <taxon>Legionella</taxon>
    </lineage>
</organism>
<keyword evidence="1" id="KW-0472">Membrane</keyword>